<dbReference type="PROSITE" id="PS50011">
    <property type="entry name" value="PROTEIN_KINASE_DOM"/>
    <property type="match status" value="1"/>
</dbReference>
<dbReference type="PROSITE" id="PS00107">
    <property type="entry name" value="PROTEIN_KINASE_ATP"/>
    <property type="match status" value="1"/>
</dbReference>
<evidence type="ECO:0000256" key="4">
    <source>
        <dbReference type="ARBA" id="ARBA00022679"/>
    </source>
</evidence>
<proteinExistence type="predicted"/>
<feature type="region of interest" description="Disordered" evidence="11">
    <location>
        <begin position="1"/>
        <end position="54"/>
    </location>
</feature>
<keyword evidence="6 14" id="KW-0418">Kinase</keyword>
<dbReference type="Pfam" id="PF00069">
    <property type="entry name" value="Pkinase"/>
    <property type="match status" value="2"/>
</dbReference>
<dbReference type="InterPro" id="IPR050236">
    <property type="entry name" value="Ser_Thr_kinase_AGC"/>
</dbReference>
<feature type="compositionally biased region" description="Polar residues" evidence="11">
    <location>
        <begin position="27"/>
        <end position="43"/>
    </location>
</feature>
<keyword evidence="4" id="KW-0808">Transferase</keyword>
<reference evidence="14" key="1">
    <citation type="submission" date="2023-06" db="EMBL/GenBank/DDBJ databases">
        <title>Genome-scale phylogeny and comparative genomics of the fungal order Sordariales.</title>
        <authorList>
            <consortium name="Lawrence Berkeley National Laboratory"/>
            <person name="Hensen N."/>
            <person name="Bonometti L."/>
            <person name="Westerberg I."/>
            <person name="Brannstrom I.O."/>
            <person name="Guillou S."/>
            <person name="Cros-Aarteil S."/>
            <person name="Calhoun S."/>
            <person name="Haridas S."/>
            <person name="Kuo A."/>
            <person name="Mondo S."/>
            <person name="Pangilinan J."/>
            <person name="Riley R."/>
            <person name="Labutti K."/>
            <person name="Andreopoulos B."/>
            <person name="Lipzen A."/>
            <person name="Chen C."/>
            <person name="Yanf M."/>
            <person name="Daum C."/>
            <person name="Ng V."/>
            <person name="Clum A."/>
            <person name="Steindorff A."/>
            <person name="Ohm R."/>
            <person name="Martin F."/>
            <person name="Silar P."/>
            <person name="Natvig D."/>
            <person name="Lalanne C."/>
            <person name="Gautier V."/>
            <person name="Ament-Velasquez S.L."/>
            <person name="Kruys A."/>
            <person name="Hutchinson M.I."/>
            <person name="Powell A.J."/>
            <person name="Barry K."/>
            <person name="Miller A.N."/>
            <person name="Grigoriev I.V."/>
            <person name="Debuchy R."/>
            <person name="Gladieux P."/>
            <person name="Thoren M.H."/>
            <person name="Johannesson H."/>
        </authorList>
    </citation>
    <scope>NUCLEOTIDE SEQUENCE</scope>
    <source>
        <strain evidence="14">8032-3</strain>
    </source>
</reference>
<evidence type="ECO:0000256" key="9">
    <source>
        <dbReference type="ARBA" id="ARBA00048679"/>
    </source>
</evidence>
<feature type="domain" description="AGC-kinase C-terminal" evidence="13">
    <location>
        <begin position="565"/>
        <end position="644"/>
    </location>
</feature>
<dbReference type="PROSITE" id="PS51285">
    <property type="entry name" value="AGC_KINASE_CTER"/>
    <property type="match status" value="1"/>
</dbReference>
<dbReference type="SMART" id="SM00133">
    <property type="entry name" value="S_TK_X"/>
    <property type="match status" value="1"/>
</dbReference>
<evidence type="ECO:0000256" key="2">
    <source>
        <dbReference type="ARBA" id="ARBA00022527"/>
    </source>
</evidence>
<organism evidence="14 15">
    <name type="scientific">Phialemonium atrogriseum</name>
    <dbReference type="NCBI Taxonomy" id="1093897"/>
    <lineage>
        <taxon>Eukaryota</taxon>
        <taxon>Fungi</taxon>
        <taxon>Dikarya</taxon>
        <taxon>Ascomycota</taxon>
        <taxon>Pezizomycotina</taxon>
        <taxon>Sordariomycetes</taxon>
        <taxon>Sordariomycetidae</taxon>
        <taxon>Cephalothecales</taxon>
        <taxon>Cephalothecaceae</taxon>
        <taxon>Phialemonium</taxon>
    </lineage>
</organism>
<gene>
    <name evidence="14" type="ORF">QBC33DRAFT_360975</name>
</gene>
<feature type="region of interest" description="Disordered" evidence="11">
    <location>
        <begin position="640"/>
        <end position="660"/>
    </location>
</feature>
<keyword evidence="5 10" id="KW-0547">Nucleotide-binding</keyword>
<dbReference type="Gene3D" id="3.30.200.20">
    <property type="entry name" value="Phosphorylase Kinase, domain 1"/>
    <property type="match status" value="2"/>
</dbReference>
<dbReference type="CDD" id="cd21776">
    <property type="entry name" value="MobB_Sid2p-like"/>
    <property type="match status" value="1"/>
</dbReference>
<dbReference type="InterPro" id="IPR000961">
    <property type="entry name" value="AGC-kinase_C"/>
</dbReference>
<dbReference type="FunFam" id="3.30.200.20:FF:000109">
    <property type="entry name" value="Non-specific serine/threonine protein kinase"/>
    <property type="match status" value="1"/>
</dbReference>
<sequence>MAGFMSNLFPGASKQDKADLEPPPVTPTTNSFTTPASTPQGSPSKKMAPPGANELPVVFDNLKLSSTNALESPLKLSRPQSSGTPLAPGKTNIQNFDESFADESTIHKGFSSGGGSPQRATGQENTPPSRGNPASAANASFQTSHAALSRQGLYHLKERPTTPAKKFNTSRGLTPEEREILQKPNVKRLVNVTQLYFLDYYFDLLTYVGSRQNRLNAFKADNPEPQTEEEQKAYTQMWKQYTGRERANLRKRRVKLRQGDFQILTQVGQGGYGQVFLAQKKDTREVCALKVMSKQLLFKLDEIRHVLTERDILTTAKSEWLVRLLYSFQDDKSIYLAMEYVAGGDFRTLLNNTGVLSNRHARFYAAEMFCSVDALHQLGYIHRDLKPENFLVDSTGHVKLTDFGLAAGFLAPSKIESMRVRLEKASETPVPFGKPMDQRTVAERREGYLSMRERDVNYAKSVVGSPDYMAPEVLRGEEYDFTVDYWSLGCMLFEALTGFPPFAGANPDETWRNLKHWKEVLRRPVWEDPNYFLSNRTWNFITTCINSRSRRFSNIQDIYSHHYFAEVAWDTLRETKPPFVPQLDSETDAGYFDDFTNEEDMAKYKEVHEKQMALETMAEREEEMGKSLFVGFTFRHRKTATEEGSPRKPIPLDGTFGTML</sequence>
<evidence type="ECO:0000256" key="11">
    <source>
        <dbReference type="SAM" id="MobiDB-lite"/>
    </source>
</evidence>
<dbReference type="Pfam" id="PF00433">
    <property type="entry name" value="Pkinase_C"/>
    <property type="match status" value="1"/>
</dbReference>
<dbReference type="GO" id="GO:0004674">
    <property type="term" value="F:protein serine/threonine kinase activity"/>
    <property type="evidence" value="ECO:0007669"/>
    <property type="project" value="UniProtKB-KW"/>
</dbReference>
<evidence type="ECO:0000259" key="12">
    <source>
        <dbReference type="PROSITE" id="PS50011"/>
    </source>
</evidence>
<dbReference type="SMART" id="SM00220">
    <property type="entry name" value="S_TKc"/>
    <property type="match status" value="1"/>
</dbReference>
<evidence type="ECO:0000313" key="14">
    <source>
        <dbReference type="EMBL" id="KAK1768797.1"/>
    </source>
</evidence>
<dbReference type="PANTHER" id="PTHR24356:SF417">
    <property type="entry name" value="CELL CYCLE PROTEIN KINASE DBF2-RELATED"/>
    <property type="match status" value="1"/>
</dbReference>
<dbReference type="EC" id="2.7.11.1" evidence="1"/>
<evidence type="ECO:0000256" key="8">
    <source>
        <dbReference type="ARBA" id="ARBA00047899"/>
    </source>
</evidence>
<feature type="compositionally biased region" description="Polar residues" evidence="11">
    <location>
        <begin position="118"/>
        <end position="129"/>
    </location>
</feature>
<keyword evidence="7 10" id="KW-0067">ATP-binding</keyword>
<name>A0AAJ0C3F5_9PEZI</name>
<dbReference type="CDD" id="cd05600">
    <property type="entry name" value="STKc_Sid2p_like"/>
    <property type="match status" value="1"/>
</dbReference>
<dbReference type="InterPro" id="IPR008271">
    <property type="entry name" value="Ser/Thr_kinase_AS"/>
</dbReference>
<evidence type="ECO:0000256" key="1">
    <source>
        <dbReference type="ARBA" id="ARBA00012513"/>
    </source>
</evidence>
<evidence type="ECO:0000256" key="7">
    <source>
        <dbReference type="ARBA" id="ARBA00022840"/>
    </source>
</evidence>
<dbReference type="AlphaFoldDB" id="A0AAJ0C3F5"/>
<dbReference type="RefSeq" id="XP_060285010.1">
    <property type="nucleotide sequence ID" value="XM_060423919.1"/>
</dbReference>
<evidence type="ECO:0000259" key="13">
    <source>
        <dbReference type="PROSITE" id="PS51285"/>
    </source>
</evidence>
<evidence type="ECO:0000256" key="6">
    <source>
        <dbReference type="ARBA" id="ARBA00022777"/>
    </source>
</evidence>
<dbReference type="GO" id="GO:0005524">
    <property type="term" value="F:ATP binding"/>
    <property type="evidence" value="ECO:0007669"/>
    <property type="project" value="UniProtKB-UniRule"/>
</dbReference>
<dbReference type="InterPro" id="IPR011009">
    <property type="entry name" value="Kinase-like_dom_sf"/>
</dbReference>
<keyword evidence="2" id="KW-0723">Serine/threonine-protein kinase</keyword>
<dbReference type="FunFam" id="1.10.510.10:FF:000319">
    <property type="entry name" value="Non-specific serine/threonine protein kinase"/>
    <property type="match status" value="1"/>
</dbReference>
<feature type="region of interest" description="Disordered" evidence="11">
    <location>
        <begin position="105"/>
        <end position="140"/>
    </location>
</feature>
<dbReference type="EMBL" id="MU839004">
    <property type="protein sequence ID" value="KAK1768797.1"/>
    <property type="molecule type" value="Genomic_DNA"/>
</dbReference>
<evidence type="ECO:0000256" key="5">
    <source>
        <dbReference type="ARBA" id="ARBA00022741"/>
    </source>
</evidence>
<protein>
    <recommendedName>
        <fullName evidence="1">non-specific serine/threonine protein kinase</fullName>
        <ecNumber evidence="1">2.7.11.1</ecNumber>
    </recommendedName>
</protein>
<dbReference type="PROSITE" id="PS00108">
    <property type="entry name" value="PROTEIN_KINASE_ST"/>
    <property type="match status" value="1"/>
</dbReference>
<dbReference type="Proteomes" id="UP001244011">
    <property type="component" value="Unassembled WGS sequence"/>
</dbReference>
<dbReference type="SUPFAM" id="SSF56112">
    <property type="entry name" value="Protein kinase-like (PK-like)"/>
    <property type="match status" value="1"/>
</dbReference>
<feature type="domain" description="Protein kinase" evidence="12">
    <location>
        <begin position="261"/>
        <end position="564"/>
    </location>
</feature>
<evidence type="ECO:0000256" key="3">
    <source>
        <dbReference type="ARBA" id="ARBA00022553"/>
    </source>
</evidence>
<keyword evidence="3" id="KW-0597">Phosphoprotein</keyword>
<comment type="catalytic activity">
    <reaction evidence="8">
        <text>L-threonyl-[protein] + ATP = O-phospho-L-threonyl-[protein] + ADP + H(+)</text>
        <dbReference type="Rhea" id="RHEA:46608"/>
        <dbReference type="Rhea" id="RHEA-COMP:11060"/>
        <dbReference type="Rhea" id="RHEA-COMP:11605"/>
        <dbReference type="ChEBI" id="CHEBI:15378"/>
        <dbReference type="ChEBI" id="CHEBI:30013"/>
        <dbReference type="ChEBI" id="CHEBI:30616"/>
        <dbReference type="ChEBI" id="CHEBI:61977"/>
        <dbReference type="ChEBI" id="CHEBI:456216"/>
        <dbReference type="EC" id="2.7.11.1"/>
    </reaction>
</comment>
<feature type="region of interest" description="Disordered" evidence="11">
    <location>
        <begin position="69"/>
        <end position="93"/>
    </location>
</feature>
<dbReference type="GeneID" id="85307106"/>
<evidence type="ECO:0000313" key="15">
    <source>
        <dbReference type="Proteomes" id="UP001244011"/>
    </source>
</evidence>
<accession>A0AAJ0C3F5</accession>
<dbReference type="GO" id="GO:0035556">
    <property type="term" value="P:intracellular signal transduction"/>
    <property type="evidence" value="ECO:0007669"/>
    <property type="project" value="TreeGrafter"/>
</dbReference>
<dbReference type="FunFam" id="1.10.510.10:FF:000141">
    <property type="entry name" value="Non-specific serine/threonine protein kinase"/>
    <property type="match status" value="1"/>
</dbReference>
<dbReference type="PANTHER" id="PTHR24356">
    <property type="entry name" value="SERINE/THREONINE-PROTEIN KINASE"/>
    <property type="match status" value="1"/>
</dbReference>
<evidence type="ECO:0000256" key="10">
    <source>
        <dbReference type="PROSITE-ProRule" id="PRU10141"/>
    </source>
</evidence>
<feature type="binding site" evidence="10">
    <location>
        <position position="290"/>
    </location>
    <ligand>
        <name>ATP</name>
        <dbReference type="ChEBI" id="CHEBI:30616"/>
    </ligand>
</feature>
<dbReference type="InterPro" id="IPR017892">
    <property type="entry name" value="Pkinase_C"/>
</dbReference>
<comment type="catalytic activity">
    <reaction evidence="9">
        <text>L-seryl-[protein] + ATP = O-phospho-L-seryl-[protein] + ADP + H(+)</text>
        <dbReference type="Rhea" id="RHEA:17989"/>
        <dbReference type="Rhea" id="RHEA-COMP:9863"/>
        <dbReference type="Rhea" id="RHEA-COMP:11604"/>
        <dbReference type="ChEBI" id="CHEBI:15378"/>
        <dbReference type="ChEBI" id="CHEBI:29999"/>
        <dbReference type="ChEBI" id="CHEBI:30616"/>
        <dbReference type="ChEBI" id="CHEBI:83421"/>
        <dbReference type="ChEBI" id="CHEBI:456216"/>
        <dbReference type="EC" id="2.7.11.1"/>
    </reaction>
</comment>
<dbReference type="InterPro" id="IPR017441">
    <property type="entry name" value="Protein_kinase_ATP_BS"/>
</dbReference>
<keyword evidence="15" id="KW-1185">Reference proteome</keyword>
<comment type="caution">
    <text evidence="14">The sequence shown here is derived from an EMBL/GenBank/DDBJ whole genome shotgun (WGS) entry which is preliminary data.</text>
</comment>
<dbReference type="GO" id="GO:0005816">
    <property type="term" value="C:spindle pole body"/>
    <property type="evidence" value="ECO:0007669"/>
    <property type="project" value="TreeGrafter"/>
</dbReference>
<dbReference type="InterPro" id="IPR000719">
    <property type="entry name" value="Prot_kinase_dom"/>
</dbReference>
<dbReference type="Gene3D" id="1.10.510.10">
    <property type="entry name" value="Transferase(Phosphotransferase) domain 1"/>
    <property type="match status" value="2"/>
</dbReference>
<feature type="region of interest" description="Disordered" evidence="11">
    <location>
        <begin position="154"/>
        <end position="173"/>
    </location>
</feature>